<dbReference type="GO" id="GO:0005737">
    <property type="term" value="C:cytoplasm"/>
    <property type="evidence" value="ECO:0007669"/>
    <property type="project" value="UniProtKB-SubCell"/>
</dbReference>
<dbReference type="GO" id="GO:0008483">
    <property type="term" value="F:transaminase activity"/>
    <property type="evidence" value="ECO:0007669"/>
    <property type="project" value="InterPro"/>
</dbReference>
<accession>A0A078M795</accession>
<evidence type="ECO:0000256" key="2">
    <source>
        <dbReference type="ARBA" id="ARBA00001933"/>
    </source>
</evidence>
<keyword evidence="5 9" id="KW-0963">Cytoplasm</keyword>
<comment type="cofactor">
    <cofactor evidence="2 9">
        <name>pyridoxal 5'-phosphate</name>
        <dbReference type="ChEBI" id="CHEBI:597326"/>
    </cofactor>
</comment>
<dbReference type="GO" id="GO:0030170">
    <property type="term" value="F:pyridoxal phosphate binding"/>
    <property type="evidence" value="ECO:0007669"/>
    <property type="project" value="InterPro"/>
</dbReference>
<evidence type="ECO:0000256" key="3">
    <source>
        <dbReference type="ARBA" id="ARBA00004819"/>
    </source>
</evidence>
<dbReference type="EMBL" id="CCSE01000001">
    <property type="protein sequence ID" value="CEA00571.1"/>
    <property type="molecule type" value="Genomic_DNA"/>
</dbReference>
<gene>
    <name evidence="10" type="primary">hemL1</name>
    <name evidence="9" type="synonym">hemL</name>
    <name evidence="10" type="ORF">BN1048_01005</name>
</gene>
<dbReference type="InterPro" id="IPR015422">
    <property type="entry name" value="PyrdxlP-dep_Trfase_small"/>
</dbReference>
<dbReference type="PANTHER" id="PTHR43713">
    <property type="entry name" value="GLUTAMATE-1-SEMIALDEHYDE 2,1-AMINOMUTASE"/>
    <property type="match status" value="1"/>
</dbReference>
<dbReference type="PANTHER" id="PTHR43713:SF3">
    <property type="entry name" value="GLUTAMATE-1-SEMIALDEHYDE 2,1-AMINOMUTASE 1, CHLOROPLASTIC-RELATED"/>
    <property type="match status" value="1"/>
</dbReference>
<comment type="catalytic activity">
    <reaction evidence="1 9">
        <text>(S)-4-amino-5-oxopentanoate = 5-aminolevulinate</text>
        <dbReference type="Rhea" id="RHEA:14265"/>
        <dbReference type="ChEBI" id="CHEBI:57501"/>
        <dbReference type="ChEBI" id="CHEBI:356416"/>
        <dbReference type="EC" id="5.4.3.8"/>
    </reaction>
</comment>
<comment type="subcellular location">
    <subcellularLocation>
        <location evidence="9">Cytoplasm</location>
    </subcellularLocation>
</comment>
<dbReference type="InterPro" id="IPR049704">
    <property type="entry name" value="Aminotrans_3_PPA_site"/>
</dbReference>
<dbReference type="RefSeq" id="WP_035809091.1">
    <property type="nucleotide sequence ID" value="NZ_CCSE01000001.1"/>
</dbReference>
<dbReference type="UniPathway" id="UPA00251">
    <property type="reaction ID" value="UER00317"/>
</dbReference>
<evidence type="ECO:0000256" key="7">
    <source>
        <dbReference type="ARBA" id="ARBA00023235"/>
    </source>
</evidence>
<dbReference type="FunFam" id="3.40.640.10:FF:000021">
    <property type="entry name" value="Glutamate-1-semialdehyde 2,1-aminomutase"/>
    <property type="match status" value="1"/>
</dbReference>
<evidence type="ECO:0000256" key="8">
    <source>
        <dbReference type="ARBA" id="ARBA00023244"/>
    </source>
</evidence>
<reference evidence="10 11" key="1">
    <citation type="submission" date="2014-07" db="EMBL/GenBank/DDBJ databases">
        <authorList>
            <person name="Urmite Genomes Urmite Genomes"/>
        </authorList>
    </citation>
    <scope>NUCLEOTIDE SEQUENCE [LARGE SCALE GENOMIC DNA]</scope>
    <source>
        <strain evidence="10 11">13MG44_air</strain>
    </source>
</reference>
<comment type="pathway">
    <text evidence="3">Porphyrin-containing compound metabolism; protoporphyrin-IX biosynthesis; 5-aminolevulinate from L-glutamyl-tRNA(Glu): step 2/2.</text>
</comment>
<keyword evidence="7 9" id="KW-0413">Isomerase</keyword>
<evidence type="ECO:0000256" key="5">
    <source>
        <dbReference type="ARBA" id="ARBA00022490"/>
    </source>
</evidence>
<organism evidence="10 11">
    <name type="scientific">Jeotgalicoccus saudimassiliensis</name>
    <dbReference type="NCBI Taxonomy" id="1461582"/>
    <lineage>
        <taxon>Bacteria</taxon>
        <taxon>Bacillati</taxon>
        <taxon>Bacillota</taxon>
        <taxon>Bacilli</taxon>
        <taxon>Bacillales</taxon>
        <taxon>Staphylococcaceae</taxon>
        <taxon>Jeotgalicoccus</taxon>
    </lineage>
</organism>
<dbReference type="SUPFAM" id="SSF53383">
    <property type="entry name" value="PLP-dependent transferases"/>
    <property type="match status" value="1"/>
</dbReference>
<dbReference type="GO" id="GO:0042286">
    <property type="term" value="F:glutamate-1-semialdehyde 2,1-aminomutase activity"/>
    <property type="evidence" value="ECO:0007669"/>
    <property type="project" value="UniProtKB-UniRule"/>
</dbReference>
<dbReference type="NCBIfam" id="NF000818">
    <property type="entry name" value="PRK00062.1"/>
    <property type="match status" value="1"/>
</dbReference>
<comment type="similarity">
    <text evidence="4 9">Belongs to the class-III pyridoxal-phosphate-dependent aminotransferase family. HemL subfamily.</text>
</comment>
<sequence length="428" mass="45840">MYNKSKELYADAVKVMPGGVNSPARAFKSVGDHPLFIDHAKGARLYDVDGNSYIDYSLSFGPLILGHADDEVVKSVQDAAVKGTSFGAPTELETTMAELVMERVPSIEMVRMVSSGTEATLAALRLARGYTGKSKILKFEGCYHGHSDSLLIKAGSGVATLGLPDSPGVPEGTAKNTITVPYNDEESLKEAFDKFGDDIAAVIMEPVAGNMGVVPPVEGYLQFVRDITEQNDTLLIFDEVMTGFRVGYNCAQGHFGIKPDLTCLGKVIGGGLPVGAYGGKKEIMERIAPAGDIYQAGTLSGNPLAMSAGLATLSQLSPESYEYFGKLADMLEEGLTEVFEKHDTPITINRAGSMIGFFLTEGPVTDFDSANTSDLELFRAMYQALLAEGVYLPPSQFEGMFLSTKHTEDDIQTTINAFDNALSKVTGK</sequence>
<evidence type="ECO:0000313" key="10">
    <source>
        <dbReference type="EMBL" id="CEA00571.1"/>
    </source>
</evidence>
<keyword evidence="11" id="KW-1185">Reference proteome</keyword>
<dbReference type="InterPro" id="IPR005814">
    <property type="entry name" value="Aminotrans_3"/>
</dbReference>
<name>A0A078M795_9STAP</name>
<dbReference type="eggNOG" id="COG0001">
    <property type="taxonomic scope" value="Bacteria"/>
</dbReference>
<dbReference type="NCBIfam" id="TIGR00713">
    <property type="entry name" value="hemL"/>
    <property type="match status" value="1"/>
</dbReference>
<dbReference type="PROSITE" id="PS00600">
    <property type="entry name" value="AA_TRANSFER_CLASS_3"/>
    <property type="match status" value="1"/>
</dbReference>
<dbReference type="HAMAP" id="MF_00375">
    <property type="entry name" value="HemL_aminotrans_3"/>
    <property type="match status" value="1"/>
</dbReference>
<dbReference type="EC" id="5.4.3.8" evidence="9"/>
<keyword evidence="6 9" id="KW-0663">Pyridoxal phosphate</keyword>
<feature type="modified residue" description="N6-(pyridoxal phosphate)lysine" evidence="9">
    <location>
        <position position="266"/>
    </location>
</feature>
<evidence type="ECO:0000256" key="4">
    <source>
        <dbReference type="ARBA" id="ARBA00008981"/>
    </source>
</evidence>
<dbReference type="InterPro" id="IPR015421">
    <property type="entry name" value="PyrdxlP-dep_Trfase_major"/>
</dbReference>
<protein>
    <recommendedName>
        <fullName evidence="9">Glutamate-1-semialdehyde 2,1-aminomutase</fullName>
        <shortName evidence="9">GSA</shortName>
        <ecNumber evidence="9">5.4.3.8</ecNumber>
    </recommendedName>
    <alternativeName>
        <fullName evidence="9">Glutamate-1-semialdehyde aminotransferase</fullName>
        <shortName evidence="9">GSA-AT</shortName>
    </alternativeName>
</protein>
<evidence type="ECO:0000256" key="6">
    <source>
        <dbReference type="ARBA" id="ARBA00022898"/>
    </source>
</evidence>
<dbReference type="HOGENOM" id="CLU_016922_1_5_9"/>
<proteinExistence type="inferred from homology"/>
<evidence type="ECO:0000313" key="11">
    <source>
        <dbReference type="Proteomes" id="UP000044136"/>
    </source>
</evidence>
<evidence type="ECO:0000256" key="9">
    <source>
        <dbReference type="HAMAP-Rule" id="MF_00375"/>
    </source>
</evidence>
<evidence type="ECO:0000256" key="1">
    <source>
        <dbReference type="ARBA" id="ARBA00001579"/>
    </source>
</evidence>
<dbReference type="STRING" id="1461582.BN1048_01005"/>
<dbReference type="Pfam" id="PF00202">
    <property type="entry name" value="Aminotran_3"/>
    <property type="match status" value="1"/>
</dbReference>
<dbReference type="InterPro" id="IPR015424">
    <property type="entry name" value="PyrdxlP-dep_Trfase"/>
</dbReference>
<dbReference type="AlphaFoldDB" id="A0A078M795"/>
<dbReference type="Gene3D" id="3.40.640.10">
    <property type="entry name" value="Type I PLP-dependent aspartate aminotransferase-like (Major domain)"/>
    <property type="match status" value="1"/>
</dbReference>
<keyword evidence="8 9" id="KW-0627">Porphyrin biosynthesis</keyword>
<dbReference type="OrthoDB" id="9807885at2"/>
<dbReference type="Gene3D" id="3.90.1150.10">
    <property type="entry name" value="Aspartate Aminotransferase, domain 1"/>
    <property type="match status" value="1"/>
</dbReference>
<dbReference type="InterPro" id="IPR004639">
    <property type="entry name" value="4pyrrol_synth_GluAld_NH2Trfase"/>
</dbReference>
<dbReference type="Proteomes" id="UP000044136">
    <property type="component" value="Unassembled WGS sequence"/>
</dbReference>
<dbReference type="CDD" id="cd00610">
    <property type="entry name" value="OAT_like"/>
    <property type="match status" value="1"/>
</dbReference>
<dbReference type="GO" id="GO:0006782">
    <property type="term" value="P:protoporphyrinogen IX biosynthetic process"/>
    <property type="evidence" value="ECO:0007669"/>
    <property type="project" value="UniProtKB-UniRule"/>
</dbReference>
<comment type="subunit">
    <text evidence="9">Homodimer.</text>
</comment>